<accession>A0A197JI42</accession>
<organism evidence="1 2">
    <name type="scientific">Linnemannia elongata AG-77</name>
    <dbReference type="NCBI Taxonomy" id="1314771"/>
    <lineage>
        <taxon>Eukaryota</taxon>
        <taxon>Fungi</taxon>
        <taxon>Fungi incertae sedis</taxon>
        <taxon>Mucoromycota</taxon>
        <taxon>Mortierellomycotina</taxon>
        <taxon>Mortierellomycetes</taxon>
        <taxon>Mortierellales</taxon>
        <taxon>Mortierellaceae</taxon>
        <taxon>Linnemannia</taxon>
    </lineage>
</organism>
<reference evidence="1 2" key="1">
    <citation type="submission" date="2016-05" db="EMBL/GenBank/DDBJ databases">
        <title>Genome sequencing reveals origins of a unique bacterial endosymbiosis in the earliest lineages of terrestrial Fungi.</title>
        <authorList>
            <consortium name="DOE Joint Genome Institute"/>
            <person name="Uehling J."/>
            <person name="Gryganskyi A."/>
            <person name="Hameed K."/>
            <person name="Tschaplinski T."/>
            <person name="Misztal P."/>
            <person name="Wu S."/>
            <person name="Desiro A."/>
            <person name="Vande Pol N."/>
            <person name="Du Z.-Y."/>
            <person name="Zienkiewicz A."/>
            <person name="Zienkiewicz K."/>
            <person name="Morin E."/>
            <person name="Tisserant E."/>
            <person name="Splivallo R."/>
            <person name="Hainaut M."/>
            <person name="Henrissat B."/>
            <person name="Ohm R."/>
            <person name="Kuo A."/>
            <person name="Yan J."/>
            <person name="Lipzen A."/>
            <person name="Nolan M."/>
            <person name="Labutti K."/>
            <person name="Barry K."/>
            <person name="Goldstein A."/>
            <person name="Labbe J."/>
            <person name="Schadt C."/>
            <person name="Tuskan G."/>
            <person name="Grigoriev I."/>
            <person name="Martin F."/>
            <person name="Vilgalys R."/>
            <person name="Bonito G."/>
        </authorList>
    </citation>
    <scope>NUCLEOTIDE SEQUENCE [LARGE SCALE GENOMIC DNA]</scope>
    <source>
        <strain evidence="1 2">AG-77</strain>
    </source>
</reference>
<sequence length="152" mass="17117">MRTRTNTRTIKMPVAIKKIETQPGIMATNTAASQVLSTYELTWMTTQHLGPTSIVRLSMTGWFLYQALNPLFWAHLDLYKTNQSKYLPLCVPVQQALSRNLSKIKTIKLDNSTLLHFVAGIFRQPNNTSRAAARTPHVIHKIAPSKKTSPNS</sequence>
<dbReference type="EMBL" id="KV442087">
    <property type="protein sequence ID" value="OAQ24815.1"/>
    <property type="molecule type" value="Genomic_DNA"/>
</dbReference>
<keyword evidence="2" id="KW-1185">Reference proteome</keyword>
<protein>
    <submittedName>
        <fullName evidence="1">Uncharacterized protein</fullName>
    </submittedName>
</protein>
<evidence type="ECO:0000313" key="1">
    <source>
        <dbReference type="EMBL" id="OAQ24815.1"/>
    </source>
</evidence>
<dbReference type="OrthoDB" id="2490653at2759"/>
<name>A0A197JI42_9FUNG</name>
<gene>
    <name evidence="1" type="ORF">K457DRAFT_802297</name>
</gene>
<dbReference type="Proteomes" id="UP000078512">
    <property type="component" value="Unassembled WGS sequence"/>
</dbReference>
<dbReference type="AlphaFoldDB" id="A0A197JI42"/>
<evidence type="ECO:0000313" key="2">
    <source>
        <dbReference type="Proteomes" id="UP000078512"/>
    </source>
</evidence>
<proteinExistence type="predicted"/>